<feature type="transmembrane region" description="Helical" evidence="7">
    <location>
        <begin position="179"/>
        <end position="205"/>
    </location>
</feature>
<evidence type="ECO:0000256" key="1">
    <source>
        <dbReference type="ARBA" id="ARBA00004651"/>
    </source>
</evidence>
<feature type="transmembrane region" description="Helical" evidence="7">
    <location>
        <begin position="127"/>
        <end position="145"/>
    </location>
</feature>
<feature type="transmembrane region" description="Helical" evidence="7">
    <location>
        <begin position="225"/>
        <end position="244"/>
    </location>
</feature>
<gene>
    <name evidence="10" type="primary">pppA</name>
    <name evidence="10" type="ORF">DSM112329_03082</name>
</gene>
<feature type="domain" description="Prepilin peptidase A24 N-terminal" evidence="9">
    <location>
        <begin position="10"/>
        <end position="91"/>
    </location>
</feature>
<organism evidence="10">
    <name type="scientific">Paraconexibacter sp. AEG42_29</name>
    <dbReference type="NCBI Taxonomy" id="2997339"/>
    <lineage>
        <taxon>Bacteria</taxon>
        <taxon>Bacillati</taxon>
        <taxon>Actinomycetota</taxon>
        <taxon>Thermoleophilia</taxon>
        <taxon>Solirubrobacterales</taxon>
        <taxon>Paraconexibacteraceae</taxon>
        <taxon>Paraconexibacter</taxon>
    </lineage>
</organism>
<evidence type="ECO:0000256" key="7">
    <source>
        <dbReference type="SAM" id="Phobius"/>
    </source>
</evidence>
<dbReference type="Pfam" id="PF06750">
    <property type="entry name" value="A24_N_bact"/>
    <property type="match status" value="1"/>
</dbReference>
<keyword evidence="6 7" id="KW-0472">Membrane</keyword>
<dbReference type="InterPro" id="IPR010627">
    <property type="entry name" value="Prepilin_pept_A24_N"/>
</dbReference>
<feature type="transmembrane region" description="Helical" evidence="7">
    <location>
        <begin position="151"/>
        <end position="167"/>
    </location>
</feature>
<evidence type="ECO:0000259" key="9">
    <source>
        <dbReference type="Pfam" id="PF06750"/>
    </source>
</evidence>
<keyword evidence="3" id="KW-1003">Cell membrane</keyword>
<dbReference type="KEGG" id="parq:DSM112329_03082"/>
<dbReference type="Pfam" id="PF01478">
    <property type="entry name" value="Peptidase_A24"/>
    <property type="match status" value="1"/>
</dbReference>
<keyword evidence="5 7" id="KW-1133">Transmembrane helix</keyword>
<feature type="transmembrane region" description="Helical" evidence="7">
    <location>
        <begin position="100"/>
        <end position="120"/>
    </location>
</feature>
<evidence type="ECO:0000256" key="5">
    <source>
        <dbReference type="ARBA" id="ARBA00022989"/>
    </source>
</evidence>
<comment type="similarity">
    <text evidence="2">Belongs to the peptidase A24 family.</text>
</comment>
<evidence type="ECO:0000256" key="6">
    <source>
        <dbReference type="ARBA" id="ARBA00023136"/>
    </source>
</evidence>
<name>A0AAU7AWY4_9ACTN</name>
<reference evidence="10" key="1">
    <citation type="submission" date="2022-12" db="EMBL/GenBank/DDBJ databases">
        <title>Paraconexibacter alkalitolerans sp. nov. and Baekduia alba sp. nov., isolated from soil and emended description of the genera Paraconexibacter (Chun et al., 2020) and Baekduia (An et al., 2020).</title>
        <authorList>
            <person name="Vieira S."/>
            <person name="Huber K.J."/>
            <person name="Geppert A."/>
            <person name="Wolf J."/>
            <person name="Neumann-Schaal M."/>
            <person name="Muesken M."/>
            <person name="Overmann J."/>
        </authorList>
    </citation>
    <scope>NUCLEOTIDE SEQUENCE</scope>
    <source>
        <strain evidence="10">AEG42_29</strain>
    </source>
</reference>
<evidence type="ECO:0000256" key="3">
    <source>
        <dbReference type="ARBA" id="ARBA00022475"/>
    </source>
</evidence>
<sequence length="251" mass="26361">MFAALVFAAVFGVTIGSFLNVVIWRLPRGESLSHPASHCPKCETPIKPYDNIPVLGWLQLRGKCRSCKAPISPRYPLIEAATGALYVLVVAVAWDDTTQIALGILLVTLLVPVTMIDLDVQRIPNALVYPFAGAALVTLAVLEAGDLPEHLIAGVAAFLFFYVAYIAKPGGMGFGDVRLAGVLGLYLGRAVAPGIFIALISGVVVGGAIMARVGVAAGRKKRVPFGPFLALGGLIAFLVGDDLVDAYADSF</sequence>
<dbReference type="GO" id="GO:0005886">
    <property type="term" value="C:plasma membrane"/>
    <property type="evidence" value="ECO:0007669"/>
    <property type="project" value="UniProtKB-SubCell"/>
</dbReference>
<dbReference type="RefSeq" id="WP_354697455.1">
    <property type="nucleotide sequence ID" value="NZ_CP114014.1"/>
</dbReference>
<evidence type="ECO:0000313" key="10">
    <source>
        <dbReference type="EMBL" id="XAY06218.1"/>
    </source>
</evidence>
<dbReference type="AlphaFoldDB" id="A0AAU7AWY4"/>
<feature type="domain" description="Prepilin type IV endopeptidase peptidase" evidence="8">
    <location>
        <begin position="104"/>
        <end position="205"/>
    </location>
</feature>
<evidence type="ECO:0000256" key="4">
    <source>
        <dbReference type="ARBA" id="ARBA00022692"/>
    </source>
</evidence>
<protein>
    <submittedName>
        <fullName evidence="10">Prepilin peptidase PppA</fullName>
    </submittedName>
</protein>
<dbReference type="GO" id="GO:0006465">
    <property type="term" value="P:signal peptide processing"/>
    <property type="evidence" value="ECO:0007669"/>
    <property type="project" value="TreeGrafter"/>
</dbReference>
<dbReference type="EMBL" id="CP114014">
    <property type="protein sequence ID" value="XAY06218.1"/>
    <property type="molecule type" value="Genomic_DNA"/>
</dbReference>
<proteinExistence type="inferred from homology"/>
<dbReference type="InterPro" id="IPR050882">
    <property type="entry name" value="Prepilin_peptidase/N-MTase"/>
</dbReference>
<evidence type="ECO:0000256" key="2">
    <source>
        <dbReference type="ARBA" id="ARBA00005801"/>
    </source>
</evidence>
<dbReference type="PANTHER" id="PTHR30487">
    <property type="entry name" value="TYPE 4 PREPILIN-LIKE PROTEINS LEADER PEPTIDE-PROCESSING ENZYME"/>
    <property type="match status" value="1"/>
</dbReference>
<comment type="subcellular location">
    <subcellularLocation>
        <location evidence="1">Cell membrane</location>
        <topology evidence="1">Multi-pass membrane protein</topology>
    </subcellularLocation>
</comment>
<keyword evidence="4 7" id="KW-0812">Transmembrane</keyword>
<accession>A0AAU7AWY4</accession>
<feature type="transmembrane region" description="Helical" evidence="7">
    <location>
        <begin position="6"/>
        <end position="24"/>
    </location>
</feature>
<dbReference type="GO" id="GO:0004190">
    <property type="term" value="F:aspartic-type endopeptidase activity"/>
    <property type="evidence" value="ECO:0007669"/>
    <property type="project" value="InterPro"/>
</dbReference>
<dbReference type="Gene3D" id="1.20.120.1220">
    <property type="match status" value="1"/>
</dbReference>
<feature type="transmembrane region" description="Helical" evidence="7">
    <location>
        <begin position="75"/>
        <end position="94"/>
    </location>
</feature>
<dbReference type="PANTHER" id="PTHR30487:SF0">
    <property type="entry name" value="PREPILIN LEADER PEPTIDASE_N-METHYLTRANSFERASE-RELATED"/>
    <property type="match status" value="1"/>
</dbReference>
<dbReference type="InterPro" id="IPR000045">
    <property type="entry name" value="Prepilin_IV_endopep_pep"/>
</dbReference>
<evidence type="ECO:0000259" key="8">
    <source>
        <dbReference type="Pfam" id="PF01478"/>
    </source>
</evidence>